<dbReference type="PANTHER" id="PTHR11506">
    <property type="entry name" value="LYSOSOME-ASSOCIATED MEMBRANE GLYCOPROTEIN"/>
    <property type="match status" value="1"/>
</dbReference>
<dbReference type="Pfam" id="PF01299">
    <property type="entry name" value="Lamp2-like_luminal"/>
    <property type="match status" value="2"/>
</dbReference>
<evidence type="ECO:0000259" key="16">
    <source>
        <dbReference type="Pfam" id="PF01299"/>
    </source>
</evidence>
<evidence type="ECO:0000256" key="4">
    <source>
        <dbReference type="ARBA" id="ARBA00022692"/>
    </source>
</evidence>
<reference evidence="18" key="3">
    <citation type="submission" date="2025-08" db="UniProtKB">
        <authorList>
            <consortium name="Ensembl"/>
        </authorList>
    </citation>
    <scope>IDENTIFICATION</scope>
</reference>
<name>A0A3P9AGW4_ESOLU</name>
<evidence type="ECO:0000256" key="8">
    <source>
        <dbReference type="ARBA" id="ARBA00023136"/>
    </source>
</evidence>
<dbReference type="GO" id="GO:0072594">
    <property type="term" value="P:establishment of protein localization to organelle"/>
    <property type="evidence" value="ECO:0007669"/>
    <property type="project" value="TreeGrafter"/>
</dbReference>
<evidence type="ECO:0000259" key="17">
    <source>
        <dbReference type="Pfam" id="PF21222"/>
    </source>
</evidence>
<proteinExistence type="inferred from homology"/>
<dbReference type="OMA" id="NDITIMF"/>
<dbReference type="Ensembl" id="ENSELUT00000031652.3">
    <property type="protein sequence ID" value="ENSELUP00000039889.1"/>
    <property type="gene ID" value="ENSELUG00000020213.3"/>
</dbReference>
<comment type="subcellular location">
    <subcellularLocation>
        <location evidence="1">Cell membrane</location>
        <topology evidence="1">Single-pass type I membrane protein</topology>
    </subcellularLocation>
    <subcellularLocation>
        <location evidence="2">Endosome membrane</location>
        <topology evidence="2">Single-pass type I membrane protein</topology>
    </subcellularLocation>
    <subcellularLocation>
        <location evidence="12">Lysosome membrane</location>
        <topology evidence="12">Single-pass type I membrane protein</topology>
    </subcellularLocation>
</comment>
<keyword evidence="8 12" id="KW-0472">Membrane</keyword>
<dbReference type="PROSITE" id="PS51407">
    <property type="entry name" value="LAMP_3"/>
    <property type="match status" value="1"/>
</dbReference>
<comment type="similarity">
    <text evidence="12">Belongs to the LAMP family.</text>
</comment>
<keyword evidence="19" id="KW-1185">Reference proteome</keyword>
<dbReference type="GO" id="GO:0031902">
    <property type="term" value="C:late endosome membrane"/>
    <property type="evidence" value="ECO:0007669"/>
    <property type="project" value="TreeGrafter"/>
</dbReference>
<evidence type="ECO:0000256" key="13">
    <source>
        <dbReference type="SAM" id="MobiDB-lite"/>
    </source>
</evidence>
<evidence type="ECO:0000256" key="14">
    <source>
        <dbReference type="SAM" id="Phobius"/>
    </source>
</evidence>
<feature type="domain" description="Lysosome-associated membrane glycoprotein 2-like transmembrane" evidence="17">
    <location>
        <begin position="374"/>
        <end position="405"/>
    </location>
</feature>
<sequence>MSRCIFLVLFLALVNELHLSHTTEVAVNDKDNKLCLYANLMVNFSVTYEVTPNQTQVVLIVLPENVTTDGSTCENTTSTLKLNFGDGHSWAINFTKNTETYQADAIVFAYNLSDSSFFPGSVSNETKSVTGKPAITKVGVDTYYSCKSEVLTEMSVTQTLYDVALQAFVTNGSKSENETLCAADIPTTSSAPTTVVTPTAAPTSIPTPTPTLPTPATGVYKVVPGENSTACLMATFGLQLGYKQGQKEETINLVPNVTHVNGTCGVNVSDLVLTSDTINAMFTFTKDSNKFRLHGLNITITPATGVVFTASNTNLSLWEATVGSSYMCNKEQTYNVTDTLTLYTFELHIQPFGVKNEQFETAHECLTDDTSVLIPVVVGAALAGLIVIVVIAYMIGRRKTYVGYQTL</sequence>
<evidence type="ECO:0000256" key="7">
    <source>
        <dbReference type="ARBA" id="ARBA00022989"/>
    </source>
</evidence>
<evidence type="ECO:0000313" key="18">
    <source>
        <dbReference type="Ensembl" id="ENSELUP00000039889.1"/>
    </source>
</evidence>
<keyword evidence="3" id="KW-1003">Cell membrane</keyword>
<evidence type="ECO:0000256" key="10">
    <source>
        <dbReference type="ARBA" id="ARBA00023180"/>
    </source>
</evidence>
<dbReference type="FunFam" id="2.40.160.110:FF:000001">
    <property type="entry name" value="lysosome-associated membrane glycoprotein 2 isoform X2"/>
    <property type="match status" value="1"/>
</dbReference>
<evidence type="ECO:0000256" key="9">
    <source>
        <dbReference type="ARBA" id="ARBA00023157"/>
    </source>
</evidence>
<dbReference type="InterPro" id="IPR002000">
    <property type="entry name" value="Lysosome-assoc_membr_glycop"/>
</dbReference>
<reference evidence="18" key="4">
    <citation type="submission" date="2025-09" db="UniProtKB">
        <authorList>
            <consortium name="Ensembl"/>
        </authorList>
    </citation>
    <scope>IDENTIFICATION</scope>
</reference>
<evidence type="ECO:0000313" key="19">
    <source>
        <dbReference type="Proteomes" id="UP000265140"/>
    </source>
</evidence>
<keyword evidence="7 14" id="KW-1133">Transmembrane helix</keyword>
<dbReference type="GO" id="GO:0005765">
    <property type="term" value="C:lysosomal membrane"/>
    <property type="evidence" value="ECO:0007669"/>
    <property type="project" value="UniProtKB-SubCell"/>
</dbReference>
<dbReference type="GeneTree" id="ENSGT00950000182899"/>
<comment type="caution">
    <text evidence="12">Lacks conserved residue(s) required for the propagation of feature annotation.</text>
</comment>
<accession>A0A3P9AGW4</accession>
<reference evidence="18" key="2">
    <citation type="submission" date="2020-02" db="EMBL/GenBank/DDBJ databases">
        <title>Esox lucius (northern pike) genome, fEsoLuc1, primary haplotype.</title>
        <authorList>
            <person name="Myers G."/>
            <person name="Karagic N."/>
            <person name="Meyer A."/>
            <person name="Pippel M."/>
            <person name="Reichard M."/>
            <person name="Winkler S."/>
            <person name="Tracey A."/>
            <person name="Sims Y."/>
            <person name="Howe K."/>
            <person name="Rhie A."/>
            <person name="Formenti G."/>
            <person name="Durbin R."/>
            <person name="Fedrigo O."/>
            <person name="Jarvis E.D."/>
        </authorList>
    </citation>
    <scope>NUCLEOTIDE SEQUENCE [LARGE SCALE GENOMIC DNA]</scope>
</reference>
<evidence type="ECO:0000256" key="2">
    <source>
        <dbReference type="ARBA" id="ARBA00004530"/>
    </source>
</evidence>
<dbReference type="PRINTS" id="PR00336">
    <property type="entry name" value="LYSASSOCTDMP"/>
</dbReference>
<keyword evidence="11 12" id="KW-0458">Lysosome</keyword>
<dbReference type="Pfam" id="PF21222">
    <property type="entry name" value="Lamp2_2nd"/>
    <property type="match status" value="1"/>
</dbReference>
<reference evidence="19" key="1">
    <citation type="journal article" date="2014" name="PLoS ONE">
        <title>The genome and linkage map of the northern pike (Esox lucius): conserved synteny revealed between the salmonid sister group and the Neoteleostei.</title>
        <authorList>
            <person name="Rondeau E.B."/>
            <person name="Minkley D.R."/>
            <person name="Leong J.S."/>
            <person name="Messmer A.M."/>
            <person name="Jantzen J.R."/>
            <person name="von Schalburg K.R."/>
            <person name="Lemon C."/>
            <person name="Bird N.H."/>
            <person name="Koop B.F."/>
        </authorList>
    </citation>
    <scope>NUCLEOTIDE SEQUENCE</scope>
</reference>
<keyword evidence="5 15" id="KW-0732">Signal</keyword>
<feature type="disulfide bond" evidence="12">
    <location>
        <begin position="328"/>
        <end position="365"/>
    </location>
</feature>
<keyword evidence="4 12" id="KW-0812">Transmembrane</keyword>
<feature type="region of interest" description="Disordered" evidence="13">
    <location>
        <begin position="193"/>
        <end position="212"/>
    </location>
</feature>
<dbReference type="RefSeq" id="XP_010894642.1">
    <property type="nucleotide sequence ID" value="XM_010896340.5"/>
</dbReference>
<evidence type="ECO:0000256" key="6">
    <source>
        <dbReference type="ARBA" id="ARBA00022753"/>
    </source>
</evidence>
<dbReference type="GO" id="GO:0005886">
    <property type="term" value="C:plasma membrane"/>
    <property type="evidence" value="ECO:0007669"/>
    <property type="project" value="UniProtKB-SubCell"/>
</dbReference>
<organism evidence="18 19">
    <name type="scientific">Esox lucius</name>
    <name type="common">Northern pike</name>
    <dbReference type="NCBI Taxonomy" id="8010"/>
    <lineage>
        <taxon>Eukaryota</taxon>
        <taxon>Metazoa</taxon>
        <taxon>Chordata</taxon>
        <taxon>Craniata</taxon>
        <taxon>Vertebrata</taxon>
        <taxon>Euteleostomi</taxon>
        <taxon>Actinopterygii</taxon>
        <taxon>Neopterygii</taxon>
        <taxon>Teleostei</taxon>
        <taxon>Protacanthopterygii</taxon>
        <taxon>Esociformes</taxon>
        <taxon>Esocidae</taxon>
        <taxon>Esox</taxon>
    </lineage>
</organism>
<evidence type="ECO:0000256" key="12">
    <source>
        <dbReference type="PROSITE-ProRule" id="PRU00740"/>
    </source>
</evidence>
<dbReference type="Bgee" id="ENSELUG00000020213">
    <property type="expression patterns" value="Expressed in camera-type eye and 15 other cell types or tissues"/>
</dbReference>
<feature type="transmembrane region" description="Helical" evidence="14">
    <location>
        <begin position="372"/>
        <end position="395"/>
    </location>
</feature>
<dbReference type="CTD" id="3920"/>
<keyword evidence="6" id="KW-0967">Endosome</keyword>
<feature type="compositionally biased region" description="Low complexity" evidence="13">
    <location>
        <begin position="193"/>
        <end position="204"/>
    </location>
</feature>
<dbReference type="PANTHER" id="PTHR11506:SF6">
    <property type="entry name" value="LYSOSOME-ASSOCIATED MEMBRANE GLYCOPROTEIN 2"/>
    <property type="match status" value="1"/>
</dbReference>
<evidence type="ECO:0000256" key="5">
    <source>
        <dbReference type="ARBA" id="ARBA00022729"/>
    </source>
</evidence>
<feature type="domain" description="Lysosome-associated membrane glycoprotein 2-like luminal" evidence="16">
    <location>
        <begin position="30"/>
        <end position="169"/>
    </location>
</feature>
<evidence type="ECO:0000256" key="11">
    <source>
        <dbReference type="ARBA" id="ARBA00023228"/>
    </source>
</evidence>
<dbReference type="OrthoDB" id="6232933at2759"/>
<evidence type="ECO:0008006" key="20">
    <source>
        <dbReference type="Google" id="ProtNLM"/>
    </source>
</evidence>
<keyword evidence="9 12" id="KW-1015">Disulfide bond</keyword>
<dbReference type="Proteomes" id="UP000265140">
    <property type="component" value="Chromosome 4"/>
</dbReference>
<evidence type="ECO:0000256" key="1">
    <source>
        <dbReference type="ARBA" id="ARBA00004251"/>
    </source>
</evidence>
<dbReference type="GeneID" id="105025566"/>
<evidence type="ECO:0000256" key="3">
    <source>
        <dbReference type="ARBA" id="ARBA00022475"/>
    </source>
</evidence>
<keyword evidence="10" id="KW-0325">Glycoprotein</keyword>
<protein>
    <recommendedName>
        <fullName evidence="20">Lysosomal-associated membrane protein 2</fullName>
    </recommendedName>
</protein>
<evidence type="ECO:0000256" key="15">
    <source>
        <dbReference type="SAM" id="SignalP"/>
    </source>
</evidence>
<dbReference type="Gene3D" id="2.40.160.110">
    <property type="match status" value="2"/>
</dbReference>
<feature type="chain" id="PRO_5018001528" description="Lysosomal-associated membrane protein 2" evidence="15">
    <location>
        <begin position="23"/>
        <end position="407"/>
    </location>
</feature>
<gene>
    <name evidence="18" type="primary">LAMP2</name>
</gene>
<feature type="signal peptide" evidence="15">
    <location>
        <begin position="1"/>
        <end position="22"/>
    </location>
</feature>
<feature type="domain" description="Lysosome-associated membrane glycoprotein 2-like luminal" evidence="16">
    <location>
        <begin position="215"/>
        <end position="355"/>
    </location>
</feature>
<dbReference type="InterPro" id="IPR048524">
    <property type="entry name" value="Lamp2-like_TM"/>
</dbReference>
<dbReference type="InterPro" id="IPR048528">
    <property type="entry name" value="Lamp2-like_luminal"/>
</dbReference>
<dbReference type="AlphaFoldDB" id="A0A3P9AGW4"/>